<dbReference type="InterPro" id="IPR015943">
    <property type="entry name" value="WD40/YVTN_repeat-like_dom_sf"/>
</dbReference>
<gene>
    <name evidence="1" type="ORF">Dfulv_31665</name>
</gene>
<dbReference type="RefSeq" id="WP_259857462.1">
    <property type="nucleotide sequence ID" value="NZ_BAAAST010000001.1"/>
</dbReference>
<proteinExistence type="predicted"/>
<sequence length="649" mass="69067">MQTYGSDAFRSLTRSTRSTFAADGRTLLLCGVLSGPTDVLQAMDVETGAVVGGDRVIGFVPVGDLVVAALTDNPSTLGVYRVRDLAPVRTVPVGVPVDDRGWRCLVAGGGRVAIRCGEPATVVVLDTDTWQARHVDLPSRPTDMAVGDDGALVAVGTAQGRTGRVVVVDAVAGTVRHVLTGPRKAVGSVAVRGDLVVASAGNQVLAWTLPPAPAPGTRRSAAAPKARLLHTVENVEATVVGLTPGGLVLVHGRSVIAAVDPVAGQVVWSADSTNWSRLAGDRLICTRYGEVCERDPESGTVRRTWPVWRSVGIAGVTPQLVAVGTGARVEPLAKQGGAPDHPAGHDSPVHDVSFDGERFATAARDRWVFVWSRGQADPVAVIDGSDQSRPSRAVHLTGDELYTSYGGSVQRWSLDGSARTAALSAESGWLQSRGDVTLIRPLPGSGLVLVATEAPRRGLGGLHLLDATTLSTVDSSALDWTLYAADPLDEHRLLLRGDRYTVEYNTVARRRVAQKAYTGRYYARIHHLYPDRSLLVEARSYPNDRDPSCRGWLAVTDLTDGTVRHDRIETEEFTGRGDLSAAGMFVTPHPDAIRLWDLDAGKVVHELPAPPLINGVWWFPDGETLLVSTDTGALHEVAGPHLRADGRLP</sequence>
<dbReference type="EMBL" id="CP073720">
    <property type="protein sequence ID" value="UWP79704.1"/>
    <property type="molecule type" value="Genomic_DNA"/>
</dbReference>
<evidence type="ECO:0000313" key="1">
    <source>
        <dbReference type="EMBL" id="UWP79704.1"/>
    </source>
</evidence>
<dbReference type="Proteomes" id="UP001059617">
    <property type="component" value="Chromosome"/>
</dbReference>
<dbReference type="InterPro" id="IPR001680">
    <property type="entry name" value="WD40_rpt"/>
</dbReference>
<dbReference type="Gene3D" id="2.130.10.10">
    <property type="entry name" value="YVTN repeat-like/Quinoprotein amine dehydrogenase"/>
    <property type="match status" value="2"/>
</dbReference>
<keyword evidence="2" id="KW-1185">Reference proteome</keyword>
<reference evidence="1" key="2">
    <citation type="submission" date="2022-09" db="EMBL/GenBank/DDBJ databases">
        <title>Biosynthetic gene clusters of Dactylosporangioum fulvum.</title>
        <authorList>
            <person name="Caradec T."/>
        </authorList>
    </citation>
    <scope>NUCLEOTIDE SEQUENCE</scope>
    <source>
        <strain evidence="1">NRRL B-16292</strain>
    </source>
</reference>
<reference evidence="1" key="1">
    <citation type="submission" date="2021-04" db="EMBL/GenBank/DDBJ databases">
        <authorList>
            <person name="Hartkoorn R.C."/>
            <person name="Beaudoing E."/>
            <person name="Hot D."/>
        </authorList>
    </citation>
    <scope>NUCLEOTIDE SEQUENCE</scope>
    <source>
        <strain evidence="1">NRRL B-16292</strain>
    </source>
</reference>
<name>A0ABY5VRD6_9ACTN</name>
<accession>A0ABY5VRD6</accession>
<dbReference type="SMART" id="SM00320">
    <property type="entry name" value="WD40"/>
    <property type="match status" value="3"/>
</dbReference>
<organism evidence="1 2">
    <name type="scientific">Dactylosporangium fulvum</name>
    <dbReference type="NCBI Taxonomy" id="53359"/>
    <lineage>
        <taxon>Bacteria</taxon>
        <taxon>Bacillati</taxon>
        <taxon>Actinomycetota</taxon>
        <taxon>Actinomycetes</taxon>
        <taxon>Micromonosporales</taxon>
        <taxon>Micromonosporaceae</taxon>
        <taxon>Dactylosporangium</taxon>
    </lineage>
</organism>
<evidence type="ECO:0000313" key="2">
    <source>
        <dbReference type="Proteomes" id="UP001059617"/>
    </source>
</evidence>
<dbReference type="SUPFAM" id="SSF50998">
    <property type="entry name" value="Quinoprotein alcohol dehydrogenase-like"/>
    <property type="match status" value="1"/>
</dbReference>
<dbReference type="InterPro" id="IPR011047">
    <property type="entry name" value="Quinoprotein_ADH-like_sf"/>
</dbReference>
<protein>
    <submittedName>
        <fullName evidence="1">WD40 domain-containing protein</fullName>
    </submittedName>
</protein>